<dbReference type="RefSeq" id="WP_096610907.1">
    <property type="nucleotide sequence ID" value="NZ_NWVD01000002.1"/>
</dbReference>
<name>A0A2A4HXZ8_9SPHN</name>
<gene>
    <name evidence="1" type="ORF">COA17_05750</name>
</gene>
<evidence type="ECO:0000313" key="1">
    <source>
        <dbReference type="EMBL" id="PCG09396.1"/>
    </source>
</evidence>
<evidence type="ECO:0000313" key="2">
    <source>
        <dbReference type="Proteomes" id="UP000218784"/>
    </source>
</evidence>
<protein>
    <recommendedName>
        <fullName evidence="3">STAS/SEC14 domain-containing protein</fullName>
    </recommendedName>
</protein>
<dbReference type="Proteomes" id="UP000218784">
    <property type="component" value="Unassembled WGS sequence"/>
</dbReference>
<keyword evidence="2" id="KW-1185">Reference proteome</keyword>
<dbReference type="EMBL" id="NWVD01000002">
    <property type="protein sequence ID" value="PCG09396.1"/>
    <property type="molecule type" value="Genomic_DNA"/>
</dbReference>
<proteinExistence type="predicted"/>
<sequence>MSIDAYSINVDPSRHLVDIAVRGLWTVETVSRYRTDIAQVIGTLRAHGCAVGQHLTLLDITGFIVQVQEVTALLAGMAAEPEFATRCAAIVVEAPLLRMQARRVLPHYGVFAERGPALEWLLSDRPAAPE</sequence>
<accession>A0A2A4HXZ8</accession>
<dbReference type="AlphaFoldDB" id="A0A2A4HXZ8"/>
<comment type="caution">
    <text evidence="1">The sequence shown here is derived from an EMBL/GenBank/DDBJ whole genome shotgun (WGS) entry which is preliminary data.</text>
</comment>
<reference evidence="1 2" key="1">
    <citation type="submission" date="2017-09" db="EMBL/GenBank/DDBJ databases">
        <title>Sphingomonas ginsenosidimutans KACC 14949, whole genome shotgun sequence.</title>
        <authorList>
            <person name="Feng G."/>
            <person name="Zhu H."/>
        </authorList>
    </citation>
    <scope>NUCLEOTIDE SEQUENCE [LARGE SCALE GENOMIC DNA]</scope>
    <source>
        <strain evidence="1 2">KACC 14949</strain>
    </source>
</reference>
<evidence type="ECO:0008006" key="3">
    <source>
        <dbReference type="Google" id="ProtNLM"/>
    </source>
</evidence>
<organism evidence="1 2">
    <name type="scientific">Sphingomonas ginsenosidimutans</name>
    <dbReference type="NCBI Taxonomy" id="862134"/>
    <lineage>
        <taxon>Bacteria</taxon>
        <taxon>Pseudomonadati</taxon>
        <taxon>Pseudomonadota</taxon>
        <taxon>Alphaproteobacteria</taxon>
        <taxon>Sphingomonadales</taxon>
        <taxon>Sphingomonadaceae</taxon>
        <taxon>Sphingomonas</taxon>
    </lineage>
</organism>